<keyword evidence="2" id="KW-0812">Transmembrane</keyword>
<dbReference type="STRING" id="1334022.SAMN04487907_101118"/>
<reference evidence="4" key="1">
    <citation type="submission" date="2016-10" db="EMBL/GenBank/DDBJ databases">
        <authorList>
            <person name="Varghese N."/>
            <person name="Submissions S."/>
        </authorList>
    </citation>
    <scope>NUCLEOTIDE SEQUENCE [LARGE SCALE GENOMIC DNA]</scope>
    <source>
        <strain evidence="4">DSM 24499</strain>
    </source>
</reference>
<dbReference type="OrthoDB" id="1412480at2"/>
<sequence>MKRKTKVVISIFAVLILFFVIGLFLNSFVEKKAVNLLEKQLPELQFEDLQVQVFKNAAELTKIDLTRGEVNIQSERLKVSGLDYWKFLTKKNIDLNQIEINDPEVVYQTKSSGKKSSLNTSSDNKSSSGSGKLNKKISVKEIVLNHAKFTLLDSTSEEKIKVKTFDFQLHDLKIDSTSVSEKIPFNFSDFALKADSVFLKVDERHVMKVVSIEIHEKNSALKGLKLESIYSKQEFQKHTRVEKDRYDLRIDSIAIASQDFGFQNDSVKFQSSKFLIDNVDFQIYRDKMQPKDNSVKPMYSEMLRKLPFLLKIDTLEVENTRIVYEERMKADRQPGKVVFANVNGEIFNLTNYSNKAQFPSTRVVAAADFMNEASLQLNWSFKVNNLSDWFNISGNMSSLSAKNMNGFLKPAMNVKAEGEITNMDFDFSGNRNKATGGVNIAYKDFKIEVLKNDGTEKSGFLTTVANIFVKHNGESGRNVNEGLEITRDKTKSFWNYLWSCIKKGALKTFV</sequence>
<name>A0A1I1D3K3_9FLAO</name>
<protein>
    <recommendedName>
        <fullName evidence="5">AsmA-like C-terminal region</fullName>
    </recommendedName>
</protein>
<dbReference type="EMBL" id="FOKV01000001">
    <property type="protein sequence ID" value="SFB69589.1"/>
    <property type="molecule type" value="Genomic_DNA"/>
</dbReference>
<dbReference type="RefSeq" id="WP_139219093.1">
    <property type="nucleotide sequence ID" value="NZ_FOKV01000001.1"/>
</dbReference>
<evidence type="ECO:0000256" key="1">
    <source>
        <dbReference type="SAM" id="MobiDB-lite"/>
    </source>
</evidence>
<keyword evidence="2" id="KW-1133">Transmembrane helix</keyword>
<evidence type="ECO:0000256" key="2">
    <source>
        <dbReference type="SAM" id="Phobius"/>
    </source>
</evidence>
<dbReference type="AlphaFoldDB" id="A0A1I1D3K3"/>
<evidence type="ECO:0008006" key="5">
    <source>
        <dbReference type="Google" id="ProtNLM"/>
    </source>
</evidence>
<feature type="transmembrane region" description="Helical" evidence="2">
    <location>
        <begin position="7"/>
        <end position="29"/>
    </location>
</feature>
<keyword evidence="4" id="KW-1185">Reference proteome</keyword>
<dbReference type="Proteomes" id="UP000199438">
    <property type="component" value="Unassembled WGS sequence"/>
</dbReference>
<organism evidence="3 4">
    <name type="scientific">Zunongwangia mangrovi</name>
    <dbReference type="NCBI Taxonomy" id="1334022"/>
    <lineage>
        <taxon>Bacteria</taxon>
        <taxon>Pseudomonadati</taxon>
        <taxon>Bacteroidota</taxon>
        <taxon>Flavobacteriia</taxon>
        <taxon>Flavobacteriales</taxon>
        <taxon>Flavobacteriaceae</taxon>
        <taxon>Zunongwangia</taxon>
    </lineage>
</organism>
<feature type="region of interest" description="Disordered" evidence="1">
    <location>
        <begin position="111"/>
        <end position="132"/>
    </location>
</feature>
<evidence type="ECO:0000313" key="4">
    <source>
        <dbReference type="Proteomes" id="UP000199438"/>
    </source>
</evidence>
<proteinExistence type="predicted"/>
<evidence type="ECO:0000313" key="3">
    <source>
        <dbReference type="EMBL" id="SFB69589.1"/>
    </source>
</evidence>
<gene>
    <name evidence="3" type="ORF">SAMN04487907_101118</name>
</gene>
<keyword evidence="2" id="KW-0472">Membrane</keyword>
<accession>A0A1I1D3K3</accession>